<gene>
    <name evidence="2" type="ORF">DHA2_150756</name>
</gene>
<dbReference type="AlphaFoldDB" id="V6T8I1"/>
<comment type="caution">
    <text evidence="2">The sequence shown here is derived from an EMBL/GenBank/DDBJ whole genome shotgun (WGS) entry which is preliminary data.</text>
</comment>
<dbReference type="VEuPathDB" id="GiardiaDB:DHA2_150756"/>
<organism evidence="2 3">
    <name type="scientific">Giardia intestinalis</name>
    <name type="common">Giardia lamblia</name>
    <dbReference type="NCBI Taxonomy" id="5741"/>
    <lineage>
        <taxon>Eukaryota</taxon>
        <taxon>Metamonada</taxon>
        <taxon>Diplomonadida</taxon>
        <taxon>Hexamitidae</taxon>
        <taxon>Giardiinae</taxon>
        <taxon>Giardia</taxon>
    </lineage>
</organism>
<feature type="region of interest" description="Disordered" evidence="1">
    <location>
        <begin position="95"/>
        <end position="122"/>
    </location>
</feature>
<dbReference type="VEuPathDB" id="GiardiaDB:GL50803_0015013"/>
<dbReference type="Proteomes" id="UP000018320">
    <property type="component" value="Unassembled WGS sequence"/>
</dbReference>
<dbReference type="EMBL" id="AHGT01000097">
    <property type="protein sequence ID" value="ESU35151.1"/>
    <property type="molecule type" value="Genomic_DNA"/>
</dbReference>
<dbReference type="InterPro" id="IPR011992">
    <property type="entry name" value="EF-hand-dom_pair"/>
</dbReference>
<reference evidence="2 3" key="2">
    <citation type="journal article" date="2013" name="Genome Biol. Evol.">
        <title>Genome sequencing of Giardia lamblia genotypes A2 and B isolates (DH and GS) and comparative analysis with the genomes of genotypes A1 and E (WB and Pig).</title>
        <authorList>
            <person name="Adam R.D."/>
            <person name="Dahlstrom E.W."/>
            <person name="Martens C.A."/>
            <person name="Bruno D.P."/>
            <person name="Barbian K.D."/>
            <person name="Ricklefs S.M."/>
            <person name="Hernandez M.M."/>
            <person name="Narla N.P."/>
            <person name="Patel R.B."/>
            <person name="Porcella S.F."/>
            <person name="Nash T.E."/>
        </authorList>
    </citation>
    <scope>NUCLEOTIDE SEQUENCE [LARGE SCALE GENOMIC DNA]</scope>
    <source>
        <strain evidence="2 3">DH</strain>
    </source>
</reference>
<dbReference type="VEuPathDB" id="GiardiaDB:QR46_2787"/>
<evidence type="ECO:0008006" key="4">
    <source>
        <dbReference type="Google" id="ProtNLM"/>
    </source>
</evidence>
<reference evidence="3" key="1">
    <citation type="submission" date="2012-02" db="EMBL/GenBank/DDBJ databases">
        <title>Genome sequencing of Giardia lamblia Genotypes A2 and B isolates (DH and GS) and comparative analysis with the genomes of Genotypes A1 and E (WB and Pig).</title>
        <authorList>
            <person name="Adam R."/>
            <person name="Dahlstrom E."/>
            <person name="Martens C."/>
            <person name="Bruno D."/>
            <person name="Barbian K."/>
            <person name="Porcella S.F."/>
            <person name="Nash T."/>
        </authorList>
    </citation>
    <scope>NUCLEOTIDE SEQUENCE</scope>
    <source>
        <strain evidence="3">DH</strain>
    </source>
</reference>
<sequence length="590" mass="65934">MSFEARSVSSKKLSFGASTMGSAGSRQDEDMFLAMLSPSQKARLLKRKLSSSSSSSSQQKNSPQQCLQRKPPKDKPRTKLTAVLPLIPKGYSIQGLEARSTSQDDGKKSNGRAERGALGHTRASGSLGTDGLYADFSFFAFRPAEVAHDFHLLDLHGHGHISRRTLGMALAKQFTKYDVVCTETLYKLSATVEDIWFIWEYAYTSVEVITCEVYVQICYFLYRLPKIRGFPYLLSYYLHDTNYSQCLSADAFGNALTALYSISSTIVKNKIRDYEKSHRTNKKNTFGEEDFVHICNSLKISAKRQHLVDQYLSKLQLLDSLPLLNTKYKLDPIALAQPNQCTNPGITDCVGSALAYFYSISGTIYNDCTLTASNLREFNRIRTKDFICKVCEEYQSHTNIITSKNPLTKLSVVGGSTIEGKRNEDWSSTSSGSIVEVLTPLFKIVDEDFKASASCTTEAKNGKLDTVEVEDPNTPLGLTMKISLGLDAQDTLSETRSVIYSFEVDTHGQLQRIQSCDDKRMTRKYQNKTATMKDALSQRLSMIATVHVAKGYVREMDFEGDSEVIIAKSGSFCSYKDADRLQMITHFHAL</sequence>
<feature type="region of interest" description="Disordered" evidence="1">
    <location>
        <begin position="1"/>
        <end position="80"/>
    </location>
</feature>
<dbReference type="SUPFAM" id="SSF47473">
    <property type="entry name" value="EF-hand"/>
    <property type="match status" value="1"/>
</dbReference>
<protein>
    <recommendedName>
        <fullName evidence="4">EF-hand domain-containing protein</fullName>
    </recommendedName>
</protein>
<evidence type="ECO:0000313" key="2">
    <source>
        <dbReference type="EMBL" id="ESU35151.1"/>
    </source>
</evidence>
<accession>V6T8I1</accession>
<dbReference type="VEuPathDB" id="GiardiaDB:GL50581_1639"/>
<feature type="compositionally biased region" description="Polar residues" evidence="1">
    <location>
        <begin position="7"/>
        <end position="25"/>
    </location>
</feature>
<evidence type="ECO:0000313" key="3">
    <source>
        <dbReference type="Proteomes" id="UP000018320"/>
    </source>
</evidence>
<feature type="compositionally biased region" description="Basic and acidic residues" evidence="1">
    <location>
        <begin position="102"/>
        <end position="117"/>
    </location>
</feature>
<feature type="compositionally biased region" description="Low complexity" evidence="1">
    <location>
        <begin position="50"/>
        <end position="65"/>
    </location>
</feature>
<name>V6T8I1_GIAIN</name>
<proteinExistence type="predicted"/>
<evidence type="ECO:0000256" key="1">
    <source>
        <dbReference type="SAM" id="MobiDB-lite"/>
    </source>
</evidence>